<dbReference type="Gene3D" id="3.40.50.1820">
    <property type="entry name" value="alpha/beta hydrolase"/>
    <property type="match status" value="1"/>
</dbReference>
<feature type="compositionally biased region" description="Low complexity" evidence="1">
    <location>
        <begin position="38"/>
        <end position="51"/>
    </location>
</feature>
<dbReference type="Proteomes" id="UP001456524">
    <property type="component" value="Unassembled WGS sequence"/>
</dbReference>
<comment type="caution">
    <text evidence="3">The sequence shown here is derived from an EMBL/GenBank/DDBJ whole genome shotgun (WGS) entry which is preliminary data.</text>
</comment>
<feature type="compositionally biased region" description="Polar residues" evidence="1">
    <location>
        <begin position="123"/>
        <end position="144"/>
    </location>
</feature>
<organism evidence="3 4">
    <name type="scientific">Phyllosticta citrichinensis</name>
    <dbReference type="NCBI Taxonomy" id="1130410"/>
    <lineage>
        <taxon>Eukaryota</taxon>
        <taxon>Fungi</taxon>
        <taxon>Dikarya</taxon>
        <taxon>Ascomycota</taxon>
        <taxon>Pezizomycotina</taxon>
        <taxon>Dothideomycetes</taxon>
        <taxon>Dothideomycetes incertae sedis</taxon>
        <taxon>Botryosphaeriales</taxon>
        <taxon>Phyllostictaceae</taxon>
        <taxon>Phyllosticta</taxon>
    </lineage>
</organism>
<gene>
    <name evidence="3" type="ORF">IWX90DRAFT_440098</name>
</gene>
<proteinExistence type="predicted"/>
<evidence type="ECO:0000256" key="1">
    <source>
        <dbReference type="SAM" id="MobiDB-lite"/>
    </source>
</evidence>
<dbReference type="PANTHER" id="PTHR46023:SF6">
    <property type="entry name" value="LIPASE CLASS 3 FAMILY PROTEIN"/>
    <property type="match status" value="1"/>
</dbReference>
<sequence length="683" mass="75035">MTILLFNSRHKQPKQPAHAPGWPQHQEKHTHRPPTPQRPHSSQHAGHGHSQPLPAQNIAHHHVPLQDSKVDHDVSFNPPEIEISPPTPAPTVHQLGPPPASSSTPMYHAHSSPAWIPPPTEPHQYQHQPDSWGGNNQVYSASWQAPSPTPSPPPPTILYAAPPYAPPTGLEKKPSRRFGSQSISNLNQAYKQKKNAATQSVANLNQGLKQKQNWATSSVTNLGESITYQCCSKTNEYICHTLALCDLISSKLDSVINSIDEEVFSGNHDEMVIYEHPQHAHSGSQEHFNQQVVSVGGSDQNVSETASKQNRFSKVWHYANSRLPPHLPPFKVFVETYPLLCLAAQYSEKVYHKPTGGERETHVEPDWKRGTKAMVIKSVPLDDMNTVVFAIRGSAGFMDWAVNFRPAPSSPEGFLDDPGNLVHSGFLYTAKNMVKPVAARLRHILQENPRRASCSLLITGHSAGGAVAALLYTHMMSTTVKSELTSLNDCFKRVHCVTFGAPPISLIPLKKPPSDQKRHRKSLFYSFINEGDLVSRADKEVIKNLLRLLATPAPLSNGSCSDLAALSKLSLSSSNLKKPKHSKSSSTPALSTSRKPLWDVPPGTLSCAGRLILLREKPAQSQQPLGQPYTSAVGEVEACMIEDDMLRRAVFGDPMCHLMTLYARRIEELAHRAVTAGGMRSGA</sequence>
<reference evidence="3 4" key="1">
    <citation type="journal article" date="2022" name="G3 (Bethesda)">
        <title>Enemy or ally: a genomic approach to elucidate the lifestyle of Phyllosticta citrichinaensis.</title>
        <authorList>
            <person name="Buijs V.A."/>
            <person name="Groenewald J.Z."/>
            <person name="Haridas S."/>
            <person name="LaButti K.M."/>
            <person name="Lipzen A."/>
            <person name="Martin F.M."/>
            <person name="Barry K."/>
            <person name="Grigoriev I.V."/>
            <person name="Crous P.W."/>
            <person name="Seidl M.F."/>
        </authorList>
    </citation>
    <scope>NUCLEOTIDE SEQUENCE [LARGE SCALE GENOMIC DNA]</scope>
    <source>
        <strain evidence="3 4">CBS 129764</strain>
    </source>
</reference>
<feature type="region of interest" description="Disordered" evidence="1">
    <location>
        <begin position="69"/>
        <end position="179"/>
    </location>
</feature>
<feature type="region of interest" description="Disordered" evidence="1">
    <location>
        <begin position="575"/>
        <end position="597"/>
    </location>
</feature>
<feature type="region of interest" description="Disordered" evidence="1">
    <location>
        <begin position="1"/>
        <end position="55"/>
    </location>
</feature>
<dbReference type="SUPFAM" id="SSF53474">
    <property type="entry name" value="alpha/beta-Hydrolases"/>
    <property type="match status" value="1"/>
</dbReference>
<feature type="compositionally biased region" description="Pro residues" evidence="1">
    <location>
        <begin position="147"/>
        <end position="156"/>
    </location>
</feature>
<dbReference type="GO" id="GO:0016787">
    <property type="term" value="F:hydrolase activity"/>
    <property type="evidence" value="ECO:0007669"/>
    <property type="project" value="UniProtKB-KW"/>
</dbReference>
<protein>
    <submittedName>
        <fullName evidence="3">Alpha/Beta hydrolase protein</fullName>
    </submittedName>
</protein>
<feature type="compositionally biased region" description="Low complexity" evidence="1">
    <location>
        <begin position="584"/>
        <end position="593"/>
    </location>
</feature>
<evidence type="ECO:0000259" key="2">
    <source>
        <dbReference type="Pfam" id="PF01764"/>
    </source>
</evidence>
<dbReference type="InterPro" id="IPR029058">
    <property type="entry name" value="AB_hydrolase_fold"/>
</dbReference>
<accession>A0ABR1XKN8</accession>
<keyword evidence="4" id="KW-1185">Reference proteome</keyword>
<keyword evidence="3" id="KW-0378">Hydrolase</keyword>
<feature type="domain" description="Fungal lipase-type" evidence="2">
    <location>
        <begin position="388"/>
        <end position="537"/>
    </location>
</feature>
<dbReference type="CDD" id="cd00519">
    <property type="entry name" value="Lipase_3"/>
    <property type="match status" value="1"/>
</dbReference>
<dbReference type="InterPro" id="IPR002921">
    <property type="entry name" value="Fungal_lipase-type"/>
</dbReference>
<dbReference type="Pfam" id="PF01764">
    <property type="entry name" value="Lipase_3"/>
    <property type="match status" value="1"/>
</dbReference>
<evidence type="ECO:0000313" key="3">
    <source>
        <dbReference type="EMBL" id="KAK8159310.1"/>
    </source>
</evidence>
<dbReference type="EMBL" id="JBBWUH010000008">
    <property type="protein sequence ID" value="KAK8159310.1"/>
    <property type="molecule type" value="Genomic_DNA"/>
</dbReference>
<name>A0ABR1XKN8_9PEZI</name>
<dbReference type="PANTHER" id="PTHR46023">
    <property type="entry name" value="LIPASE CLASS 3 PROTEIN-LIKE"/>
    <property type="match status" value="1"/>
</dbReference>
<evidence type="ECO:0000313" key="4">
    <source>
        <dbReference type="Proteomes" id="UP001456524"/>
    </source>
</evidence>